<dbReference type="Proteomes" id="UP001500957">
    <property type="component" value="Unassembled WGS sequence"/>
</dbReference>
<organism evidence="2 3">
    <name type="scientific">Sporichthya brevicatena</name>
    <dbReference type="NCBI Taxonomy" id="171442"/>
    <lineage>
        <taxon>Bacteria</taxon>
        <taxon>Bacillati</taxon>
        <taxon>Actinomycetota</taxon>
        <taxon>Actinomycetes</taxon>
        <taxon>Sporichthyales</taxon>
        <taxon>Sporichthyaceae</taxon>
        <taxon>Sporichthya</taxon>
    </lineage>
</organism>
<dbReference type="PANTHER" id="PTHR11735:SF11">
    <property type="entry name" value="TRNA THREONYLCARBAMOYLADENOSINE BIOSYNTHESIS PROTEIN TSAB"/>
    <property type="match status" value="1"/>
</dbReference>
<dbReference type="SUPFAM" id="SSF53067">
    <property type="entry name" value="Actin-like ATPase domain"/>
    <property type="match status" value="2"/>
</dbReference>
<protein>
    <submittedName>
        <fullName evidence="2">tRNA (Adenosine(37)-N6)-threonylcarbamoyltransferase complex dimerization subunit type 1 TsaB</fullName>
    </submittedName>
</protein>
<dbReference type="InterPro" id="IPR043129">
    <property type="entry name" value="ATPase_NBD"/>
</dbReference>
<evidence type="ECO:0000259" key="1">
    <source>
        <dbReference type="Pfam" id="PF00814"/>
    </source>
</evidence>
<proteinExistence type="predicted"/>
<dbReference type="NCBIfam" id="TIGR03725">
    <property type="entry name" value="T6A_YeaZ"/>
    <property type="match status" value="1"/>
</dbReference>
<reference evidence="2 3" key="1">
    <citation type="journal article" date="2019" name="Int. J. Syst. Evol. Microbiol.">
        <title>The Global Catalogue of Microorganisms (GCM) 10K type strain sequencing project: providing services to taxonomists for standard genome sequencing and annotation.</title>
        <authorList>
            <consortium name="The Broad Institute Genomics Platform"/>
            <consortium name="The Broad Institute Genome Sequencing Center for Infectious Disease"/>
            <person name="Wu L."/>
            <person name="Ma J."/>
        </authorList>
    </citation>
    <scope>NUCLEOTIDE SEQUENCE [LARGE SCALE GENOMIC DNA]</scope>
    <source>
        <strain evidence="2 3">JCM 10671</strain>
    </source>
</reference>
<comment type="caution">
    <text evidence="2">The sequence shown here is derived from an EMBL/GenBank/DDBJ whole genome shotgun (WGS) entry which is preliminary data.</text>
</comment>
<dbReference type="InterPro" id="IPR000905">
    <property type="entry name" value="Gcp-like_dom"/>
</dbReference>
<dbReference type="InterPro" id="IPR022496">
    <property type="entry name" value="T6A_TsaB"/>
</dbReference>
<dbReference type="Gene3D" id="3.30.420.40">
    <property type="match status" value="2"/>
</dbReference>
<keyword evidence="3" id="KW-1185">Reference proteome</keyword>
<evidence type="ECO:0000313" key="3">
    <source>
        <dbReference type="Proteomes" id="UP001500957"/>
    </source>
</evidence>
<evidence type="ECO:0000313" key="2">
    <source>
        <dbReference type="EMBL" id="GAA0613758.1"/>
    </source>
</evidence>
<dbReference type="RefSeq" id="WP_344603131.1">
    <property type="nucleotide sequence ID" value="NZ_BAAAHE010000010.1"/>
</dbReference>
<dbReference type="CDD" id="cd24032">
    <property type="entry name" value="ASKHA_NBD_TsaB"/>
    <property type="match status" value="1"/>
</dbReference>
<dbReference type="Pfam" id="PF00814">
    <property type="entry name" value="TsaD"/>
    <property type="match status" value="1"/>
</dbReference>
<feature type="domain" description="Gcp-like" evidence="1">
    <location>
        <begin position="32"/>
        <end position="145"/>
    </location>
</feature>
<dbReference type="PANTHER" id="PTHR11735">
    <property type="entry name" value="TRNA N6-ADENOSINE THREONYLCARBAMOYLTRANSFERASE"/>
    <property type="match status" value="1"/>
</dbReference>
<dbReference type="EMBL" id="BAAAHE010000010">
    <property type="protein sequence ID" value="GAA0613758.1"/>
    <property type="molecule type" value="Genomic_DNA"/>
</dbReference>
<name>A0ABN1GL45_9ACTN</name>
<sequence>MLLLALDTSTPAVSVALWRNGETLAAESVVDARRHNELLAVHVETVLARAGVTPRQLDGVAAGVGPGPYTGLRVGLMTARALSHALGVPAHGICSLDVLARAAARTVDGEFVVATDARRKEVYWATYADGQRISGPAVDKPGEVPYSGPVVGEGGVLYPAAFPGARPPLYPDPADLAEIVAEYVAAGRETLPLEPLYLRKPDAVEPGARKRVGG</sequence>
<gene>
    <name evidence="2" type="primary">tsaB</name>
    <name evidence="2" type="ORF">GCM10009547_14560</name>
</gene>
<accession>A0ABN1GL45</accession>